<dbReference type="PANTHER" id="PTHR34387:SF2">
    <property type="entry name" value="SLR1258 PROTEIN"/>
    <property type="match status" value="1"/>
</dbReference>
<feature type="signal peptide" evidence="2">
    <location>
        <begin position="1"/>
        <end position="22"/>
    </location>
</feature>
<accession>A0A9D1CQH5</accession>
<dbReference type="Gene3D" id="3.30.110.170">
    <property type="entry name" value="Protein of unknown function (DUF541), domain 1"/>
    <property type="match status" value="1"/>
</dbReference>
<dbReference type="InterPro" id="IPR052022">
    <property type="entry name" value="26kDa_periplasmic_antigen"/>
</dbReference>
<organism evidence="3 4">
    <name type="scientific">Candidatus Onthenecus intestinigallinarum</name>
    <dbReference type="NCBI Taxonomy" id="2840875"/>
    <lineage>
        <taxon>Bacteria</taxon>
        <taxon>Bacillati</taxon>
        <taxon>Bacillota</taxon>
        <taxon>Clostridia</taxon>
        <taxon>Eubacteriales</taxon>
        <taxon>Candidatus Onthenecus</taxon>
    </lineage>
</organism>
<evidence type="ECO:0000313" key="3">
    <source>
        <dbReference type="EMBL" id="HIQ71901.1"/>
    </source>
</evidence>
<dbReference type="Pfam" id="PF04402">
    <property type="entry name" value="SIMPL"/>
    <property type="match status" value="1"/>
</dbReference>
<dbReference type="InterPro" id="IPR007497">
    <property type="entry name" value="SIMPL/DUF541"/>
</dbReference>
<reference evidence="3" key="2">
    <citation type="journal article" date="2021" name="PeerJ">
        <title>Extensive microbial diversity within the chicken gut microbiome revealed by metagenomics and culture.</title>
        <authorList>
            <person name="Gilroy R."/>
            <person name="Ravi A."/>
            <person name="Getino M."/>
            <person name="Pursley I."/>
            <person name="Horton D.L."/>
            <person name="Alikhan N.F."/>
            <person name="Baker D."/>
            <person name="Gharbi K."/>
            <person name="Hall N."/>
            <person name="Watson M."/>
            <person name="Adriaenssens E.M."/>
            <person name="Foster-Nyarko E."/>
            <person name="Jarju S."/>
            <person name="Secka A."/>
            <person name="Antonio M."/>
            <person name="Oren A."/>
            <person name="Chaudhuri R.R."/>
            <person name="La Ragione R."/>
            <person name="Hildebrand F."/>
            <person name="Pallen M.J."/>
        </authorList>
    </citation>
    <scope>NUCLEOTIDE SEQUENCE</scope>
    <source>
        <strain evidence="3">ChiSxjej2B14-6234</strain>
    </source>
</reference>
<feature type="chain" id="PRO_5039133165" evidence="2">
    <location>
        <begin position="23"/>
        <end position="261"/>
    </location>
</feature>
<evidence type="ECO:0000256" key="2">
    <source>
        <dbReference type="SAM" id="SignalP"/>
    </source>
</evidence>
<feature type="compositionally biased region" description="Low complexity" evidence="1">
    <location>
        <begin position="25"/>
        <end position="47"/>
    </location>
</feature>
<protein>
    <submittedName>
        <fullName evidence="3">SIMPL domain-containing protein</fullName>
    </submittedName>
</protein>
<dbReference type="Gene3D" id="3.30.70.2970">
    <property type="entry name" value="Protein of unknown function (DUF541), domain 2"/>
    <property type="match status" value="1"/>
</dbReference>
<evidence type="ECO:0000313" key="4">
    <source>
        <dbReference type="Proteomes" id="UP000886887"/>
    </source>
</evidence>
<gene>
    <name evidence="3" type="ORF">IAB73_06830</name>
</gene>
<keyword evidence="2" id="KW-0732">Signal</keyword>
<proteinExistence type="predicted"/>
<reference evidence="3" key="1">
    <citation type="submission" date="2020-10" db="EMBL/GenBank/DDBJ databases">
        <authorList>
            <person name="Gilroy R."/>
        </authorList>
    </citation>
    <scope>NUCLEOTIDE SEQUENCE</scope>
    <source>
        <strain evidence="3">ChiSxjej2B14-6234</strain>
    </source>
</reference>
<dbReference type="Proteomes" id="UP000886887">
    <property type="component" value="Unassembled WGS sequence"/>
</dbReference>
<dbReference type="AlphaFoldDB" id="A0A9D1CQH5"/>
<dbReference type="EMBL" id="DVFJ01000021">
    <property type="protein sequence ID" value="HIQ71901.1"/>
    <property type="molecule type" value="Genomic_DNA"/>
</dbReference>
<comment type="caution">
    <text evidence="3">The sequence shown here is derived from an EMBL/GenBank/DDBJ whole genome shotgun (WGS) entry which is preliminary data.</text>
</comment>
<dbReference type="PANTHER" id="PTHR34387">
    <property type="entry name" value="SLR1258 PROTEIN"/>
    <property type="match status" value="1"/>
</dbReference>
<evidence type="ECO:0000256" key="1">
    <source>
        <dbReference type="SAM" id="MobiDB-lite"/>
    </source>
</evidence>
<name>A0A9D1CQH5_9FIRM</name>
<feature type="region of interest" description="Disordered" evidence="1">
    <location>
        <begin position="25"/>
        <end position="49"/>
    </location>
</feature>
<sequence length="261" mass="26913">MKKLLCIVMTLLLLCTALPGLAAPEASKPAPDAPQAEPGQEPAPAQDGSLTVTGSAAITAAPDRASISVGVNETAAEVSQAQTTANAKVNAIVEAVKALGVEESKISTSNYSIFPQTEYDADTGRSVLVGYQVSNTVTINLEDFSLLDRVIDEAVAAGANEMYGITFDVSTRSELYRQALEQAVQAAADKAQLMAAAAGMEIASIEEIREVGGISVSSGRGAYMNATDAVAMAEEAGATAIQGGELSVSAQVELVYRVQAR</sequence>
<dbReference type="GO" id="GO:0006974">
    <property type="term" value="P:DNA damage response"/>
    <property type="evidence" value="ECO:0007669"/>
    <property type="project" value="TreeGrafter"/>
</dbReference>